<proteinExistence type="predicted"/>
<organism evidence="1">
    <name type="scientific">Rhodotorula toruloides</name>
    <name type="common">Yeast</name>
    <name type="synonym">Rhodosporidium toruloides</name>
    <dbReference type="NCBI Taxonomy" id="5286"/>
    <lineage>
        <taxon>Eukaryota</taxon>
        <taxon>Fungi</taxon>
        <taxon>Dikarya</taxon>
        <taxon>Basidiomycota</taxon>
        <taxon>Pucciniomycotina</taxon>
        <taxon>Microbotryomycetes</taxon>
        <taxon>Sporidiobolales</taxon>
        <taxon>Sporidiobolaceae</taxon>
        <taxon>Rhodotorula</taxon>
    </lineage>
</organism>
<dbReference type="AlphaFoldDB" id="A0A061AGE1"/>
<dbReference type="EMBL" id="LK052937">
    <property type="protein sequence ID" value="CDR36611.1"/>
    <property type="molecule type" value="Genomic_DNA"/>
</dbReference>
<reference evidence="1" key="1">
    <citation type="journal article" date="2014" name="Genome Announc.">
        <title>Draft genome sequence of Rhodosporidium toruloides CECT1137, an oleaginous yeast of biotechnological interest.</title>
        <authorList>
            <person name="Morin N."/>
            <person name="Calcas X."/>
            <person name="Devillers H."/>
            <person name="Durrens P."/>
            <person name="Sherman D.J."/>
            <person name="Nicaud J.-M."/>
            <person name="Neuveglise C."/>
        </authorList>
    </citation>
    <scope>NUCLEOTIDE SEQUENCE</scope>
    <source>
        <strain evidence="1">CECT1137</strain>
    </source>
</reference>
<dbReference type="OrthoDB" id="2531591at2759"/>
<protein>
    <submittedName>
        <fullName evidence="1">RHTO0S02e04500g1_1</fullName>
    </submittedName>
</protein>
<sequence length="279" mass="31690">MSLASLIPDTQVEPALLPALLPWSVRYNFLYPYCDLFSHIVPTQPGPPRWNAELEAFYQTFDGGIWFPLGRDHDEDLDAIENLRDRIGRLRRAKRLADANGGASLADLEGAIETIRSRIHVRRSKLLGLHEVRDVFLHDLQERYPCRTEVHLLKTQPAMSFSPPFAAPHSLWPIPLKRPSYYRADHKARLICLTTDGVNWTKYALPDRPTPDSEAARRRFEPTVTKMLGDAEESVESGWAEATMDDTRVPLRPHSNGARSSGFIPAFTSLLHRRHPQVA</sequence>
<accession>A0A061AGE1</accession>
<evidence type="ECO:0000313" key="1">
    <source>
        <dbReference type="EMBL" id="CDR36611.1"/>
    </source>
</evidence>
<name>A0A061AGE1_RHOTO</name>
<gene>
    <name evidence="1" type="ORF">RHTO0S_02e04500g</name>
</gene>